<sequence>MKGLKLKDKGFIKALVTIAIPITIQNFFSTSLNFVDNIMIGQLGKEAIAAVGQANKLFFLFVLILFGVYSGAGVFSAQFWGKRDIPNIKRVLGLSLIIGGAVSVIFALAATLAPKTVMTMFSKDAEVIKLGTEYLRIIGISYLLTSITFGFGMSARSVGLTKIPMYASVVSLGINTFLNYTLIFGKFGFTAMGVKGAAIATLIARCIELFVTLYLLYKYNGGTVIAAKFSELFDFSREFVAKILKTALPVIFNEFLWSLGMTIYAVIYGRISTEAVNSAEISNTILNLFMIIGRSIASASAVMIGNKIGDNNVEEANTYARRLCKLGVYVGIIMGAILIMTAPLFVKLFNVEQGIKNDVVTILIVMGFISFIKILNGILVVGVFRSGGETVFAMLLDSGTVWCIGIPMAIIGGLWLKLPIPVVIALVNLEEVVKVVIGLKRMLSNKWIKNIVNDM</sequence>
<dbReference type="PIRSF" id="PIRSF006603">
    <property type="entry name" value="DinF"/>
    <property type="match status" value="1"/>
</dbReference>
<evidence type="ECO:0000313" key="8">
    <source>
        <dbReference type="EMBL" id="MCM1990924.1"/>
    </source>
</evidence>
<evidence type="ECO:0000256" key="5">
    <source>
        <dbReference type="ARBA" id="ARBA00022989"/>
    </source>
</evidence>
<dbReference type="InterPro" id="IPR047135">
    <property type="entry name" value="YsiQ"/>
</dbReference>
<name>A0A9J6P3H9_9CLOT</name>
<dbReference type="Proteomes" id="UP001056429">
    <property type="component" value="Unassembled WGS sequence"/>
</dbReference>
<keyword evidence="2" id="KW-0813">Transport</keyword>
<dbReference type="Pfam" id="PF01554">
    <property type="entry name" value="MatE"/>
    <property type="match status" value="2"/>
</dbReference>
<evidence type="ECO:0000256" key="2">
    <source>
        <dbReference type="ARBA" id="ARBA00022448"/>
    </source>
</evidence>
<feature type="transmembrane region" description="Helical" evidence="7">
    <location>
        <begin position="361"/>
        <end position="384"/>
    </location>
</feature>
<feature type="transmembrane region" description="Helical" evidence="7">
    <location>
        <begin position="326"/>
        <end position="349"/>
    </location>
</feature>
<dbReference type="InterPro" id="IPR002528">
    <property type="entry name" value="MATE_fam"/>
</dbReference>
<dbReference type="RefSeq" id="WP_250860034.1">
    <property type="nucleotide sequence ID" value="NZ_JAGSOJ010000003.1"/>
</dbReference>
<evidence type="ECO:0000313" key="9">
    <source>
        <dbReference type="Proteomes" id="UP001056429"/>
    </source>
</evidence>
<organism evidence="8 9">
    <name type="scientific">Oceanirhabdus seepicola</name>
    <dbReference type="NCBI Taxonomy" id="2828781"/>
    <lineage>
        <taxon>Bacteria</taxon>
        <taxon>Bacillati</taxon>
        <taxon>Bacillota</taxon>
        <taxon>Clostridia</taxon>
        <taxon>Eubacteriales</taxon>
        <taxon>Clostridiaceae</taxon>
        <taxon>Oceanirhabdus</taxon>
    </lineage>
</organism>
<feature type="transmembrane region" description="Helical" evidence="7">
    <location>
        <begin position="197"/>
        <end position="217"/>
    </location>
</feature>
<dbReference type="InterPro" id="IPR048279">
    <property type="entry name" value="MdtK-like"/>
</dbReference>
<feature type="transmembrane region" description="Helical" evidence="7">
    <location>
        <begin position="287"/>
        <end position="305"/>
    </location>
</feature>
<dbReference type="PANTHER" id="PTHR42925:SF2">
    <property type="entry name" value="NA+ DRIVEN MULTIDRUG EFFLUX PUMP"/>
    <property type="match status" value="1"/>
</dbReference>
<keyword evidence="4 7" id="KW-0812">Transmembrane</keyword>
<dbReference type="AlphaFoldDB" id="A0A9J6P3H9"/>
<dbReference type="PANTHER" id="PTHR42925">
    <property type="entry name" value="MULTIDRUG AND TOXIN EFFLUX PROTEIN MATE FAMILY"/>
    <property type="match status" value="1"/>
</dbReference>
<dbReference type="NCBIfam" id="TIGR00797">
    <property type="entry name" value="matE"/>
    <property type="match status" value="1"/>
</dbReference>
<reference evidence="8" key="1">
    <citation type="journal article" date="2021" name="mSystems">
        <title>Bacteria and Archaea Synergistically Convert Glycine Betaine to Biogenic Methane in the Formosa Cold Seep of the South China Sea.</title>
        <authorList>
            <person name="Li L."/>
            <person name="Zhang W."/>
            <person name="Zhang S."/>
            <person name="Song L."/>
            <person name="Sun Q."/>
            <person name="Zhang H."/>
            <person name="Xiang H."/>
            <person name="Dong X."/>
        </authorList>
    </citation>
    <scope>NUCLEOTIDE SEQUENCE</scope>
    <source>
        <strain evidence="8">ZWT</strain>
    </source>
</reference>
<protein>
    <submittedName>
        <fullName evidence="8">MATE family efflux transporter</fullName>
    </submittedName>
</protein>
<gene>
    <name evidence="8" type="ORF">KDK92_14425</name>
</gene>
<reference evidence="8" key="2">
    <citation type="submission" date="2021-04" db="EMBL/GenBank/DDBJ databases">
        <authorList>
            <person name="Dong X."/>
        </authorList>
    </citation>
    <scope>NUCLEOTIDE SEQUENCE</scope>
    <source>
        <strain evidence="8">ZWT</strain>
    </source>
</reference>
<feature type="transmembrane region" description="Helical" evidence="7">
    <location>
        <begin position="134"/>
        <end position="153"/>
    </location>
</feature>
<comment type="caution">
    <text evidence="8">The sequence shown here is derived from an EMBL/GenBank/DDBJ whole genome shotgun (WGS) entry which is preliminary data.</text>
</comment>
<feature type="transmembrane region" description="Helical" evidence="7">
    <location>
        <begin position="247"/>
        <end position="267"/>
    </location>
</feature>
<keyword evidence="5 7" id="KW-1133">Transmembrane helix</keyword>
<dbReference type="CDD" id="cd13134">
    <property type="entry name" value="MATE_like_8"/>
    <property type="match status" value="1"/>
</dbReference>
<feature type="transmembrane region" description="Helical" evidence="7">
    <location>
        <begin position="57"/>
        <end position="79"/>
    </location>
</feature>
<feature type="transmembrane region" description="Helical" evidence="7">
    <location>
        <begin position="391"/>
        <end position="416"/>
    </location>
</feature>
<evidence type="ECO:0000256" key="4">
    <source>
        <dbReference type="ARBA" id="ARBA00022692"/>
    </source>
</evidence>
<dbReference type="GO" id="GO:0015297">
    <property type="term" value="F:antiporter activity"/>
    <property type="evidence" value="ECO:0007669"/>
    <property type="project" value="InterPro"/>
</dbReference>
<evidence type="ECO:0000256" key="6">
    <source>
        <dbReference type="ARBA" id="ARBA00023136"/>
    </source>
</evidence>
<keyword evidence="3" id="KW-1003">Cell membrane</keyword>
<evidence type="ECO:0000256" key="7">
    <source>
        <dbReference type="SAM" id="Phobius"/>
    </source>
</evidence>
<evidence type="ECO:0000256" key="3">
    <source>
        <dbReference type="ARBA" id="ARBA00022475"/>
    </source>
</evidence>
<feature type="transmembrane region" description="Helical" evidence="7">
    <location>
        <begin position="12"/>
        <end position="29"/>
    </location>
</feature>
<feature type="transmembrane region" description="Helical" evidence="7">
    <location>
        <begin position="165"/>
        <end position="185"/>
    </location>
</feature>
<feature type="transmembrane region" description="Helical" evidence="7">
    <location>
        <begin position="422"/>
        <end position="439"/>
    </location>
</feature>
<dbReference type="EMBL" id="JAGSOJ010000003">
    <property type="protein sequence ID" value="MCM1990924.1"/>
    <property type="molecule type" value="Genomic_DNA"/>
</dbReference>
<accession>A0A9J6P3H9</accession>
<dbReference type="GO" id="GO:0005886">
    <property type="term" value="C:plasma membrane"/>
    <property type="evidence" value="ECO:0007669"/>
    <property type="project" value="UniProtKB-SubCell"/>
</dbReference>
<keyword evidence="6 7" id="KW-0472">Membrane</keyword>
<evidence type="ECO:0000256" key="1">
    <source>
        <dbReference type="ARBA" id="ARBA00004651"/>
    </source>
</evidence>
<dbReference type="GO" id="GO:0042910">
    <property type="term" value="F:xenobiotic transmembrane transporter activity"/>
    <property type="evidence" value="ECO:0007669"/>
    <property type="project" value="InterPro"/>
</dbReference>
<keyword evidence="9" id="KW-1185">Reference proteome</keyword>
<feature type="transmembrane region" description="Helical" evidence="7">
    <location>
        <begin position="91"/>
        <end position="114"/>
    </location>
</feature>
<comment type="subcellular location">
    <subcellularLocation>
        <location evidence="1">Cell membrane</location>
        <topology evidence="1">Multi-pass membrane protein</topology>
    </subcellularLocation>
</comment>
<proteinExistence type="predicted"/>